<evidence type="ECO:0000256" key="2">
    <source>
        <dbReference type="ARBA" id="ARBA00022614"/>
    </source>
</evidence>
<dbReference type="Gene3D" id="1.20.5.4130">
    <property type="match status" value="2"/>
</dbReference>
<dbReference type="Gene3D" id="1.10.10.10">
    <property type="entry name" value="Winged helix-like DNA-binding domain superfamily/Winged helix DNA-binding domain"/>
    <property type="match status" value="2"/>
</dbReference>
<dbReference type="CDD" id="cd14798">
    <property type="entry name" value="RX-CC_like"/>
    <property type="match status" value="2"/>
</dbReference>
<dbReference type="GO" id="GO:0009626">
    <property type="term" value="P:plant-type hypersensitive response"/>
    <property type="evidence" value="ECO:0007669"/>
    <property type="project" value="UniProtKB-ARBA"/>
</dbReference>
<evidence type="ECO:0000256" key="6">
    <source>
        <dbReference type="ARBA" id="ARBA00023054"/>
    </source>
</evidence>
<accession>A0AAQ3XD67</accession>
<gene>
    <name evidence="12" type="ORF">U9M48_041294</name>
</gene>
<dbReference type="InterPro" id="IPR044974">
    <property type="entry name" value="Disease_R_plants"/>
</dbReference>
<dbReference type="PANTHER" id="PTHR23155:SF906">
    <property type="entry name" value="OS08G0205100 PROTEIN"/>
    <property type="match status" value="1"/>
</dbReference>
<evidence type="ECO:0000256" key="1">
    <source>
        <dbReference type="ARBA" id="ARBA00008894"/>
    </source>
</evidence>
<dbReference type="InterPro" id="IPR032675">
    <property type="entry name" value="LRR_dom_sf"/>
</dbReference>
<dbReference type="InterPro" id="IPR027417">
    <property type="entry name" value="P-loop_NTPase"/>
</dbReference>
<dbReference type="InterPro" id="IPR042197">
    <property type="entry name" value="Apaf_helical"/>
</dbReference>
<dbReference type="InterPro" id="IPR055414">
    <property type="entry name" value="LRR_R13L4/SHOC2-like"/>
</dbReference>
<dbReference type="Gene3D" id="1.10.8.430">
    <property type="entry name" value="Helical domain of apoptotic protease-activating factors"/>
    <property type="match status" value="2"/>
</dbReference>
<feature type="domain" description="Disease resistance protein winged helix" evidence="10">
    <location>
        <begin position="424"/>
        <end position="495"/>
    </location>
</feature>
<dbReference type="Gene3D" id="3.80.10.10">
    <property type="entry name" value="Ribonuclease Inhibitor"/>
    <property type="match status" value="2"/>
</dbReference>
<dbReference type="InterPro" id="IPR036388">
    <property type="entry name" value="WH-like_DNA-bd_sf"/>
</dbReference>
<evidence type="ECO:0000259" key="10">
    <source>
        <dbReference type="Pfam" id="PF23559"/>
    </source>
</evidence>
<evidence type="ECO:0000256" key="7">
    <source>
        <dbReference type="SAM" id="Coils"/>
    </source>
</evidence>
<evidence type="ECO:0000259" key="9">
    <source>
        <dbReference type="Pfam" id="PF18052"/>
    </source>
</evidence>
<dbReference type="Proteomes" id="UP001341281">
    <property type="component" value="Chromosome 09"/>
</dbReference>
<feature type="domain" description="Disease resistance N-terminal" evidence="9">
    <location>
        <begin position="958"/>
        <end position="1041"/>
    </location>
</feature>
<dbReference type="InterPro" id="IPR002182">
    <property type="entry name" value="NB-ARC"/>
</dbReference>
<dbReference type="GO" id="GO:0043531">
    <property type="term" value="F:ADP binding"/>
    <property type="evidence" value="ECO:0007669"/>
    <property type="project" value="InterPro"/>
</dbReference>
<evidence type="ECO:0000259" key="11">
    <source>
        <dbReference type="Pfam" id="PF23598"/>
    </source>
</evidence>
<reference evidence="12 13" key="1">
    <citation type="submission" date="2024-02" db="EMBL/GenBank/DDBJ databases">
        <title>High-quality chromosome-scale genome assembly of Pensacola bahiagrass (Paspalum notatum Flugge var. saurae).</title>
        <authorList>
            <person name="Vega J.M."/>
            <person name="Podio M."/>
            <person name="Orjuela J."/>
            <person name="Siena L.A."/>
            <person name="Pessino S.C."/>
            <person name="Combes M.C."/>
            <person name="Mariac C."/>
            <person name="Albertini E."/>
            <person name="Pupilli F."/>
            <person name="Ortiz J.P.A."/>
            <person name="Leblanc O."/>
        </authorList>
    </citation>
    <scope>NUCLEOTIDE SEQUENCE [LARGE SCALE GENOMIC DNA]</scope>
    <source>
        <strain evidence="12">R1</strain>
        <tissue evidence="12">Leaf</tissue>
    </source>
</reference>
<feature type="domain" description="NB-ARC" evidence="8">
    <location>
        <begin position="192"/>
        <end position="334"/>
    </location>
</feature>
<dbReference type="Pfam" id="PF00931">
    <property type="entry name" value="NB-ARC"/>
    <property type="match status" value="2"/>
</dbReference>
<dbReference type="InterPro" id="IPR041118">
    <property type="entry name" value="Rx_N"/>
</dbReference>
<comment type="similarity">
    <text evidence="1">Belongs to the disease resistance NB-LRR family.</text>
</comment>
<feature type="domain" description="Disease resistance R13L4/SHOC-2-like LRR" evidence="11">
    <location>
        <begin position="1490"/>
        <end position="1850"/>
    </location>
</feature>
<feature type="domain" description="Disease resistance N-terminal" evidence="9">
    <location>
        <begin position="12"/>
        <end position="96"/>
    </location>
</feature>
<keyword evidence="13" id="KW-1185">Reference proteome</keyword>
<evidence type="ECO:0000256" key="4">
    <source>
        <dbReference type="ARBA" id="ARBA00022741"/>
    </source>
</evidence>
<keyword evidence="2" id="KW-0433">Leucine-rich repeat</keyword>
<dbReference type="Pfam" id="PF23559">
    <property type="entry name" value="WHD_DRP"/>
    <property type="match status" value="2"/>
</dbReference>
<protein>
    <submittedName>
        <fullName evidence="12">Uncharacterized protein</fullName>
    </submittedName>
</protein>
<dbReference type="InterPro" id="IPR038005">
    <property type="entry name" value="RX-like_CC"/>
</dbReference>
<proteinExistence type="inferred from homology"/>
<dbReference type="Pfam" id="PF23598">
    <property type="entry name" value="LRR_14"/>
    <property type="match status" value="2"/>
</dbReference>
<feature type="domain" description="Disease resistance protein winged helix" evidence="10">
    <location>
        <begin position="1372"/>
        <end position="1445"/>
    </location>
</feature>
<evidence type="ECO:0000313" key="12">
    <source>
        <dbReference type="EMBL" id="WVZ95541.1"/>
    </source>
</evidence>
<feature type="coiled-coil region" evidence="7">
    <location>
        <begin position="121"/>
        <end position="148"/>
    </location>
</feature>
<dbReference type="EMBL" id="CP144753">
    <property type="protein sequence ID" value="WVZ95541.1"/>
    <property type="molecule type" value="Genomic_DNA"/>
</dbReference>
<dbReference type="PANTHER" id="PTHR23155">
    <property type="entry name" value="DISEASE RESISTANCE PROTEIN RP"/>
    <property type="match status" value="1"/>
</dbReference>
<dbReference type="SUPFAM" id="SSF52058">
    <property type="entry name" value="L domain-like"/>
    <property type="match status" value="2"/>
</dbReference>
<keyword evidence="6 7" id="KW-0175">Coiled coil</keyword>
<keyword evidence="5" id="KW-0611">Plant defense</keyword>
<dbReference type="SUPFAM" id="SSF52540">
    <property type="entry name" value="P-loop containing nucleoside triphosphate hydrolases"/>
    <property type="match status" value="2"/>
</dbReference>
<feature type="domain" description="Disease resistance R13L4/SHOC-2-like LRR" evidence="11">
    <location>
        <begin position="546"/>
        <end position="919"/>
    </location>
</feature>
<evidence type="ECO:0000256" key="3">
    <source>
        <dbReference type="ARBA" id="ARBA00022737"/>
    </source>
</evidence>
<name>A0AAQ3XD67_PASNO</name>
<dbReference type="PRINTS" id="PR00364">
    <property type="entry name" value="DISEASERSIST"/>
</dbReference>
<dbReference type="GO" id="GO:0042742">
    <property type="term" value="P:defense response to bacterium"/>
    <property type="evidence" value="ECO:0007669"/>
    <property type="project" value="UniProtKB-ARBA"/>
</dbReference>
<feature type="domain" description="NB-ARC" evidence="8">
    <location>
        <begin position="1117"/>
        <end position="1282"/>
    </location>
</feature>
<dbReference type="Gene3D" id="3.40.50.300">
    <property type="entry name" value="P-loop containing nucleotide triphosphate hydrolases"/>
    <property type="match status" value="2"/>
</dbReference>
<dbReference type="FunFam" id="1.10.10.10:FF:000322">
    <property type="entry name" value="Probable disease resistance protein At1g63360"/>
    <property type="match status" value="2"/>
</dbReference>
<dbReference type="InterPro" id="IPR058922">
    <property type="entry name" value="WHD_DRP"/>
</dbReference>
<keyword evidence="4" id="KW-0547">Nucleotide-binding</keyword>
<dbReference type="GO" id="GO:0002758">
    <property type="term" value="P:innate immune response-activating signaling pathway"/>
    <property type="evidence" value="ECO:0007669"/>
    <property type="project" value="UniProtKB-ARBA"/>
</dbReference>
<evidence type="ECO:0000259" key="8">
    <source>
        <dbReference type="Pfam" id="PF00931"/>
    </source>
</evidence>
<dbReference type="Pfam" id="PF18052">
    <property type="entry name" value="Rx_N"/>
    <property type="match status" value="2"/>
</dbReference>
<keyword evidence="3" id="KW-0677">Repeat</keyword>
<organism evidence="12 13">
    <name type="scientific">Paspalum notatum var. saurae</name>
    <dbReference type="NCBI Taxonomy" id="547442"/>
    <lineage>
        <taxon>Eukaryota</taxon>
        <taxon>Viridiplantae</taxon>
        <taxon>Streptophyta</taxon>
        <taxon>Embryophyta</taxon>
        <taxon>Tracheophyta</taxon>
        <taxon>Spermatophyta</taxon>
        <taxon>Magnoliopsida</taxon>
        <taxon>Liliopsida</taxon>
        <taxon>Poales</taxon>
        <taxon>Poaceae</taxon>
        <taxon>PACMAD clade</taxon>
        <taxon>Panicoideae</taxon>
        <taxon>Andropogonodae</taxon>
        <taxon>Paspaleae</taxon>
        <taxon>Paspalinae</taxon>
        <taxon>Paspalum</taxon>
    </lineage>
</organism>
<evidence type="ECO:0000256" key="5">
    <source>
        <dbReference type="ARBA" id="ARBA00022821"/>
    </source>
</evidence>
<sequence>MSTMVASAYKGVIESVLAKLKDLTTGDMCASFIGVSSGDVLFLRDELPAMNALLHKLDDADELDPEARNWRNQVREMAYDIEDCIDDFTSNVADDGGASNSKAAAGFLDRASHFLRTCRAHLEAAWQIKELRTRLQEINERRKRYKVDRCYSMSSARATATSVVVDPRISAFYKEAASLVGIDGPKRELTKLVMDEEEERLKVMSIVGFGGLGKTTLASQVYRQVGGQFSCKAFVSLKQHPSDACGVQDLINSLSEYLHDKRYFIIVDDLWDVPSWNIIACAFPQNNQRSRVIITTRLGDVARTCSSDHGCIHNMNPLNDQDSRKLFFNRIFGSKDGCPPHLAEVSCKILKKCGGLPLAIVTVASILACQPTRLEEQWEYIQNSLSSNRFSRQSTLEGMMHILELSYKSLPHHLKACFLYLGAYPEDCVISKVEVLKRWVAEGFVSHSPGQDAWAVAESYFNELVNRSMIQLPYQQGHCTEVSHCRVHDMMLDMILMRCKEDNFISVIRDPQVATKVQDKIRRLTIDLNGVVDDTMAMNITRKVSHVRSLAVFGGTRWIPPLLEFKFLRVLFLEFFLREMTIDLTGINQLSQLRYLKVECKECLLDGDIPSQVSIVLPSQIRRLQHLETLELPWVSDCSIPSLSYIIDLPRLTHLMLRQHKGGMPDGIGKVKSLRTLHGFNLPVSSIENINGLGELTNLSDLSVHCGKGHPNSTMTLGWMAALSCSLEKLGNLKVLSVRSNGVGYCADAMSSWFSPPFPNLEKLDLLDWTFSKVPRWVGQLHCLRELALGAKQILQEDVSMVGTRLPFLVYLSLRVIPGMSSVKGGSSSIVIEGSTGFMALRLFCFDSSSMSSLEFRAGAMPQLRRLLLGLDPLEWDEATPVGLEQLPCLEEIRVLTASSAAVAGCELVEERSALVNNVFHAAANALPSHQTFFLLPRIRSLSDHMAAAAVVSVSMGVMKPVLDKLTTLMGEEYKKIKGLRKEVTFLQRELSEMDVFLENMDLVDELNPQDKKWRKDVIEMSYDIEDRIDDFMHNVGEKDNKMGILRKASQFLRTFKYRRRIANEFQDIKTRVMEASERRKRYTPNQCISVTTPVVVDPRVSALYKDTKSLVGIDVQKDELVNWAMDKEQPLKFMVISGFGGLGKTTLANVVYHEVGGQFSAKAFVSVSQKPNMIGLLNSFLSQLGLGTYSDGSQMHNLIDKLRGHLQDKRYFIVVDDLWDIQAWDAIKCAFPENSQFGRVIITTRGENVARYSCGNHGWIYSMKRLSVSNSRELFFNRIFGSKDACPPQLVEPSCKILKKCDGLPLAIITMASMLACQQTRSEGQWESIHCSLASSFGTKSKYDEMMYILDLSYKYLPRQLKACFLCLGSYPEDHDIKKVDLIRRWVAEGFVSNFDGQDVWDVAESYYNELANRSLIQPNYNENKFLSLPIPSCRVHDMLLELIVKRCKEDNFLCLVNYAPKAEPSGQDKVIRRLTVVGFGGAIGKVSQIRSLALFGSDSMPLLLELKFVRVLFLDLPRAEQDVGFDLTNINRLSQLRYLLVTGGFDAHIVLPRQINGLRFLETLDFSGISLRGNHDFEIVDAPRLSHLEVPIWMIILLPDRIRRFKMLHTLRGFTLPPMDSLENIIGLGELAALSDLKFRSPKRCAPLVEAAWMAALAASLEKLHNLRQLVAICVFDDDIGCCADALSSLSPPFRNLEQLDLRGWTFSRFPKWIGHLHNLRELRIGAKQILQEDVVTMATQLPRLLILGLRILGTLTERIVVGGSTAFPAVKMFAFDCDRMSYLTFEAGAMPELRQLELSFYVDEWDRAAPGGLQHLPRLEKIQVFRAIYSFEEARLRSTEQDEALIRGVFQGAADSLPTRPVFRLWGGLKWRPRLEDC</sequence>
<evidence type="ECO:0000313" key="13">
    <source>
        <dbReference type="Proteomes" id="UP001341281"/>
    </source>
</evidence>